<feature type="transmembrane region" description="Helical" evidence="9">
    <location>
        <begin position="199"/>
        <end position="217"/>
    </location>
</feature>
<evidence type="ECO:0000313" key="11">
    <source>
        <dbReference type="EMBL" id="NYE21044.1"/>
    </source>
</evidence>
<dbReference type="PROSITE" id="PS51012">
    <property type="entry name" value="ABC_TM2"/>
    <property type="match status" value="1"/>
</dbReference>
<protein>
    <recommendedName>
        <fullName evidence="9">Transport permease protein</fullName>
    </recommendedName>
</protein>
<evidence type="ECO:0000256" key="8">
    <source>
        <dbReference type="ARBA" id="ARBA00023136"/>
    </source>
</evidence>
<comment type="similarity">
    <text evidence="2 9">Belongs to the ABC-2 integral membrane protein family.</text>
</comment>
<comment type="caution">
    <text evidence="11">The sequence shown here is derived from an EMBL/GenBank/DDBJ whole genome shotgun (WGS) entry which is preliminary data.</text>
</comment>
<feature type="transmembrane region" description="Helical" evidence="9">
    <location>
        <begin position="224"/>
        <end position="245"/>
    </location>
</feature>
<evidence type="ECO:0000256" key="4">
    <source>
        <dbReference type="ARBA" id="ARBA00022475"/>
    </source>
</evidence>
<evidence type="ECO:0000259" key="10">
    <source>
        <dbReference type="PROSITE" id="PS51012"/>
    </source>
</evidence>
<keyword evidence="6 9" id="KW-0812">Transmembrane</keyword>
<name>A0A7Y9GR12_9MICO</name>
<evidence type="ECO:0000313" key="12">
    <source>
        <dbReference type="Proteomes" id="UP000576969"/>
    </source>
</evidence>
<reference evidence="11 12" key="1">
    <citation type="submission" date="2020-07" db="EMBL/GenBank/DDBJ databases">
        <title>Sequencing the genomes of 1000 actinobacteria strains.</title>
        <authorList>
            <person name="Klenk H.-P."/>
        </authorList>
    </citation>
    <scope>NUCLEOTIDE SEQUENCE [LARGE SCALE GENOMIC DNA]</scope>
    <source>
        <strain evidence="11 12">DSM 24662</strain>
    </source>
</reference>
<evidence type="ECO:0000256" key="5">
    <source>
        <dbReference type="ARBA" id="ARBA00022519"/>
    </source>
</evidence>
<feature type="transmembrane region" description="Helical" evidence="9">
    <location>
        <begin position="155"/>
        <end position="179"/>
    </location>
</feature>
<evidence type="ECO:0000256" key="2">
    <source>
        <dbReference type="ARBA" id="ARBA00007783"/>
    </source>
</evidence>
<dbReference type="Proteomes" id="UP000576969">
    <property type="component" value="Unassembled WGS sequence"/>
</dbReference>
<keyword evidence="12" id="KW-1185">Reference proteome</keyword>
<feature type="transmembrane region" description="Helical" evidence="9">
    <location>
        <begin position="51"/>
        <end position="74"/>
    </location>
</feature>
<keyword evidence="8 9" id="KW-0472">Membrane</keyword>
<keyword evidence="3 9" id="KW-0813">Transport</keyword>
<dbReference type="AlphaFoldDB" id="A0A7Y9GR12"/>
<feature type="domain" description="ABC transmembrane type-2" evidence="10">
    <location>
        <begin position="48"/>
        <end position="283"/>
    </location>
</feature>
<dbReference type="Pfam" id="PF01061">
    <property type="entry name" value="ABC2_membrane"/>
    <property type="match status" value="1"/>
</dbReference>
<organism evidence="11 12">
    <name type="scientific">Microbacterium immunditiarum</name>
    <dbReference type="NCBI Taxonomy" id="337480"/>
    <lineage>
        <taxon>Bacteria</taxon>
        <taxon>Bacillati</taxon>
        <taxon>Actinomycetota</taxon>
        <taxon>Actinomycetes</taxon>
        <taxon>Micrococcales</taxon>
        <taxon>Microbacteriaceae</taxon>
        <taxon>Microbacterium</taxon>
    </lineage>
</organism>
<dbReference type="GO" id="GO:0140359">
    <property type="term" value="F:ABC-type transporter activity"/>
    <property type="evidence" value="ECO:0007669"/>
    <property type="project" value="InterPro"/>
</dbReference>
<proteinExistence type="inferred from homology"/>
<dbReference type="PANTHER" id="PTHR30413:SF8">
    <property type="entry name" value="TRANSPORT PERMEASE PROTEIN"/>
    <property type="match status" value="1"/>
</dbReference>
<feature type="transmembrane region" description="Helical" evidence="9">
    <location>
        <begin position="257"/>
        <end position="280"/>
    </location>
</feature>
<evidence type="ECO:0000256" key="3">
    <source>
        <dbReference type="ARBA" id="ARBA00022448"/>
    </source>
</evidence>
<dbReference type="RefSeq" id="WP_179491417.1">
    <property type="nucleotide sequence ID" value="NZ_JACCBV010000001.1"/>
</dbReference>
<feature type="transmembrane region" description="Helical" evidence="9">
    <location>
        <begin position="81"/>
        <end position="102"/>
    </location>
</feature>
<comment type="subcellular location">
    <subcellularLocation>
        <location evidence="1">Cell inner membrane</location>
        <topology evidence="1">Multi-pass membrane protein</topology>
    </subcellularLocation>
    <subcellularLocation>
        <location evidence="9">Cell membrane</location>
        <topology evidence="9">Multi-pass membrane protein</topology>
    </subcellularLocation>
</comment>
<gene>
    <name evidence="11" type="ORF">BJ991_003072</name>
</gene>
<accession>A0A7Y9GR12</accession>
<dbReference type="InterPro" id="IPR047817">
    <property type="entry name" value="ABC2_TM_bact-type"/>
</dbReference>
<evidence type="ECO:0000256" key="6">
    <source>
        <dbReference type="ARBA" id="ARBA00022692"/>
    </source>
</evidence>
<dbReference type="GO" id="GO:0015920">
    <property type="term" value="P:lipopolysaccharide transport"/>
    <property type="evidence" value="ECO:0007669"/>
    <property type="project" value="TreeGrafter"/>
</dbReference>
<evidence type="ECO:0000256" key="7">
    <source>
        <dbReference type="ARBA" id="ARBA00022989"/>
    </source>
</evidence>
<evidence type="ECO:0000256" key="1">
    <source>
        <dbReference type="ARBA" id="ARBA00004429"/>
    </source>
</evidence>
<feature type="transmembrane region" description="Helical" evidence="9">
    <location>
        <begin position="122"/>
        <end position="148"/>
    </location>
</feature>
<dbReference type="InterPro" id="IPR013525">
    <property type="entry name" value="ABC2_TM"/>
</dbReference>
<keyword evidence="4 9" id="KW-1003">Cell membrane</keyword>
<keyword evidence="7 9" id="KW-1133">Transmembrane helix</keyword>
<keyword evidence="5" id="KW-0997">Cell inner membrane</keyword>
<dbReference type="PANTHER" id="PTHR30413">
    <property type="entry name" value="INNER MEMBRANE TRANSPORT PERMEASE"/>
    <property type="match status" value="1"/>
</dbReference>
<dbReference type="GO" id="GO:0005886">
    <property type="term" value="C:plasma membrane"/>
    <property type="evidence" value="ECO:0007669"/>
    <property type="project" value="UniProtKB-SubCell"/>
</dbReference>
<sequence>MSLGTPVDLSAYDVPGRGRGILDVFRWWYLLRLLVQKGTATRYRNSVLGWIWSYVKPAAQFVIYYFVMGVVLQAHRDVDNFAIYLFAGVVIINLFNEAFGNATNSIVDNRALVKKIYLPRELFPIAAIIGALIHFLPQLAILLLVCLLVGWAPSLIAIGGILLGVVTVLAFALGLGLFFSGLNVRYRDAQNFVDLIKMFSTWTSPVLYTWVLVADALRDFPGLFFVYMSNPLTIAVELFHLGFWAPTAESTHGLPDVFLPASLVAASFCVLMLFVGQFVFRHFERSFAQDL</sequence>
<evidence type="ECO:0000256" key="9">
    <source>
        <dbReference type="RuleBase" id="RU361157"/>
    </source>
</evidence>
<dbReference type="EMBL" id="JACCBV010000001">
    <property type="protein sequence ID" value="NYE21044.1"/>
    <property type="molecule type" value="Genomic_DNA"/>
</dbReference>